<evidence type="ECO:0000256" key="6">
    <source>
        <dbReference type="ARBA" id="ARBA00023295"/>
    </source>
</evidence>
<evidence type="ECO:0000256" key="5">
    <source>
        <dbReference type="ARBA" id="ARBA00023277"/>
    </source>
</evidence>
<evidence type="ECO:0000256" key="3">
    <source>
        <dbReference type="ARBA" id="ARBA00012780"/>
    </source>
</evidence>
<dbReference type="EC" id="3.2.1.39" evidence="3"/>
<evidence type="ECO:0000313" key="11">
    <source>
        <dbReference type="Proteomes" id="UP000223596"/>
    </source>
</evidence>
<dbReference type="PROSITE" id="PS51766">
    <property type="entry name" value="DOCKERIN"/>
    <property type="match status" value="1"/>
</dbReference>
<evidence type="ECO:0000256" key="1">
    <source>
        <dbReference type="ARBA" id="ARBA00000382"/>
    </source>
</evidence>
<keyword evidence="8" id="KW-0624">Polysaccharide degradation</keyword>
<name>A0AB36TGY3_ACETH</name>
<dbReference type="InterPro" id="IPR040720">
    <property type="entry name" value="GH81_C"/>
</dbReference>
<dbReference type="PANTHER" id="PTHR31983">
    <property type="entry name" value="ENDO-1,3(4)-BETA-GLUCANASE 1"/>
    <property type="match status" value="1"/>
</dbReference>
<dbReference type="PROSITE" id="PS52008">
    <property type="entry name" value="GH81"/>
    <property type="match status" value="1"/>
</dbReference>
<dbReference type="InterPro" id="IPR016134">
    <property type="entry name" value="Dockerin_dom"/>
</dbReference>
<dbReference type="GO" id="GO:0071555">
    <property type="term" value="P:cell wall organization"/>
    <property type="evidence" value="ECO:0007669"/>
    <property type="project" value="UniProtKB-KW"/>
</dbReference>
<evidence type="ECO:0000259" key="9">
    <source>
        <dbReference type="PROSITE" id="PS51766"/>
    </source>
</evidence>
<dbReference type="PROSITE" id="PS00448">
    <property type="entry name" value="CLOS_CELLULOSOME_RPT"/>
    <property type="match status" value="2"/>
</dbReference>
<dbReference type="SUPFAM" id="SSF63446">
    <property type="entry name" value="Type I dockerin domain"/>
    <property type="match status" value="1"/>
</dbReference>
<comment type="catalytic activity">
    <reaction evidence="1">
        <text>Hydrolysis of (1-&gt;3)-beta-D-glucosidic linkages in (1-&gt;3)-beta-D-glucans.</text>
        <dbReference type="EC" id="3.2.1.39"/>
    </reaction>
</comment>
<organism evidence="10 11">
    <name type="scientific">Acetivibrio thermocellus AD2</name>
    <dbReference type="NCBI Taxonomy" id="1138384"/>
    <lineage>
        <taxon>Bacteria</taxon>
        <taxon>Bacillati</taxon>
        <taxon>Bacillota</taxon>
        <taxon>Clostridia</taxon>
        <taxon>Eubacteriales</taxon>
        <taxon>Oscillospiraceae</taxon>
        <taxon>Acetivibrio</taxon>
    </lineage>
</organism>
<comment type="similarity">
    <text evidence="2">Belongs to the glycosyl hydrolase 81 family.</text>
</comment>
<dbReference type="InterPro" id="IPR036439">
    <property type="entry name" value="Dockerin_dom_sf"/>
</dbReference>
<evidence type="ECO:0000256" key="8">
    <source>
        <dbReference type="ARBA" id="ARBA00023326"/>
    </source>
</evidence>
<dbReference type="GO" id="GO:0052861">
    <property type="term" value="F:endo-1,3(4)-beta-glucanase activity"/>
    <property type="evidence" value="ECO:0007669"/>
    <property type="project" value="InterPro"/>
</dbReference>
<proteinExistence type="inferred from homology"/>
<dbReference type="EMBL" id="PDBW01000001">
    <property type="protein sequence ID" value="PFH02841.1"/>
    <property type="molecule type" value="Genomic_DNA"/>
</dbReference>
<evidence type="ECO:0000313" key="10">
    <source>
        <dbReference type="EMBL" id="PFH02841.1"/>
    </source>
</evidence>
<keyword evidence="7" id="KW-0961">Cell wall biogenesis/degradation</keyword>
<dbReference type="RefSeq" id="WP_003516636.1">
    <property type="nucleotide sequence ID" value="NZ_CP013828.1"/>
</dbReference>
<dbReference type="PROSITE" id="PS00018">
    <property type="entry name" value="EF_HAND_1"/>
    <property type="match status" value="2"/>
</dbReference>
<dbReference type="Gene3D" id="1.10.1330.10">
    <property type="entry name" value="Dockerin domain"/>
    <property type="match status" value="1"/>
</dbReference>
<evidence type="ECO:0000256" key="4">
    <source>
        <dbReference type="ARBA" id="ARBA00022801"/>
    </source>
</evidence>
<keyword evidence="4" id="KW-0378">Hydrolase</keyword>
<keyword evidence="6" id="KW-0326">Glycosidase</keyword>
<dbReference type="GO" id="GO:0042973">
    <property type="term" value="F:glucan endo-1,3-beta-D-glucosidase activity"/>
    <property type="evidence" value="ECO:0007669"/>
    <property type="project" value="UniProtKB-EC"/>
</dbReference>
<dbReference type="Proteomes" id="UP000223596">
    <property type="component" value="Unassembled WGS sequence"/>
</dbReference>
<evidence type="ECO:0000256" key="2">
    <source>
        <dbReference type="ARBA" id="ARBA00010730"/>
    </source>
</evidence>
<feature type="domain" description="Dockerin" evidence="9">
    <location>
        <begin position="748"/>
        <end position="815"/>
    </location>
</feature>
<dbReference type="InterPro" id="IPR018247">
    <property type="entry name" value="EF_Hand_1_Ca_BS"/>
</dbReference>
<accession>A0AB36TGY3</accession>
<dbReference type="AlphaFoldDB" id="A0AB36TGY3"/>
<dbReference type="GO" id="GO:0000272">
    <property type="term" value="P:polysaccharide catabolic process"/>
    <property type="evidence" value="ECO:0007669"/>
    <property type="project" value="UniProtKB-KW"/>
</dbReference>
<dbReference type="InterPro" id="IPR002105">
    <property type="entry name" value="Dockerin_1_rpt"/>
</dbReference>
<gene>
    <name evidence="10" type="ORF">M972_111631</name>
</gene>
<dbReference type="InterPro" id="IPR005200">
    <property type="entry name" value="Endo-beta-glucanase"/>
</dbReference>
<reference evidence="10 11" key="1">
    <citation type="submission" date="2017-09" db="EMBL/GenBank/DDBJ databases">
        <title>Evaluation of Pacific Biosciences Sequencing Technology to Finishing C. thermocellum Genome Sequences.</title>
        <authorList>
            <person name="Brown S."/>
        </authorList>
    </citation>
    <scope>NUCLEOTIDE SEQUENCE [LARGE SCALE GENOMIC DNA]</scope>
    <source>
        <strain evidence="10 11">AD2</strain>
    </source>
</reference>
<comment type="caution">
    <text evidence="10">The sequence shown here is derived from an EMBL/GenBank/DDBJ whole genome shotgun (WGS) entry which is preliminary data.</text>
</comment>
<keyword evidence="5" id="KW-0119">Carbohydrate metabolism</keyword>
<dbReference type="Pfam" id="PF17652">
    <property type="entry name" value="Glyco_hydro81C"/>
    <property type="match status" value="1"/>
</dbReference>
<protein>
    <recommendedName>
        <fullName evidence="3">glucan endo-1,3-beta-D-glucosidase</fullName>
        <ecNumber evidence="3">3.2.1.39</ecNumber>
    </recommendedName>
</protein>
<sequence length="815" mass="90734">MLKKKTIISLVLAAIILGSIIQPFEIANAQYYREGTGSYTVVLPPGAKVPQAEIYKTSNLQGAVPTNSWESSILWNQYSLPIYAHPLTFKFKAEGIEVGKPALGGSGIAYFGAHKNDFTVGHSSVYTFPDARADKISDFAVDAVMASGSGSIKATLMKGSPYAYFVFTGGNPRIDFSGTPTVFYGDSGSQCLGVTINGVNYGLFAPSGSKWQGIGTGTITCILPAGKNYFSIAVLPDNTVSTLTYYKDYAYCFVTDTKVEWSYNETESTLTTTFTAEVSVKEGTNKGTILALYPHQWRNNPHILPLPYTYSTLRGIMKTIQGTSFKTVYRYHGILPNLPDKGTYDREALNRYINELALQADAPVAVDTYWFGKHLGKLSCALPIAEQLGNISAKDRFISFMKSSLEDWFTAKEGETAKLFYYDSNWGTLIGYPSSYGSDEELNDHHFHYGYFLHAAAQIALRDPQWASRDNWGAMVELLIKDIANWDRNDTRFPFLRNFDPYEGHSWASGHAGFADGNNQESSSEAINAWQAIILWGEATGNKTIRDLGIYLYTTEVEAVCNYWFDLYKDIFSPSYGHNYASMVWGGKYCHEIWWDGTNSEKHGINFLPITAASLYLGKDPNYIKQNYEEMLRECGTSQPPNWKDIQYMYYALYDPAAAKNMWNESIVPEDGESKAHTYHWICNLDSLGLPDFSVTADTPLYSVFNKNNIRTYVVYNASSSAKKVTFSDGKVMTVGPHSMAVSTGSESEVLAGDLNGDGKINSTDISLMKRYLLKQIVDLPVEDDIKAADINKDGKVNSTDMSILKRVILRNYPL</sequence>
<dbReference type="Pfam" id="PF00404">
    <property type="entry name" value="Dockerin_1"/>
    <property type="match status" value="1"/>
</dbReference>
<dbReference type="CDD" id="cd14256">
    <property type="entry name" value="Dockerin_I"/>
    <property type="match status" value="1"/>
</dbReference>
<dbReference type="PANTHER" id="PTHR31983:SF0">
    <property type="entry name" value="GLUCAN ENDO-1,3-BETA-D-GLUCOSIDASE 2"/>
    <property type="match status" value="1"/>
</dbReference>
<evidence type="ECO:0000256" key="7">
    <source>
        <dbReference type="ARBA" id="ARBA00023316"/>
    </source>
</evidence>
<dbReference type="Gene3D" id="2.70.98.30">
    <property type="entry name" value="Golgi alpha-mannosidase II, domain 4"/>
    <property type="match status" value="1"/>
</dbReference>